<reference evidence="1" key="1">
    <citation type="submission" date="2022-07" db="EMBL/GenBank/DDBJ databases">
        <title>Phylogenomic reconstructions and comparative analyses of Kickxellomycotina fungi.</title>
        <authorList>
            <person name="Reynolds N.K."/>
            <person name="Stajich J.E."/>
            <person name="Barry K."/>
            <person name="Grigoriev I.V."/>
            <person name="Crous P."/>
            <person name="Smith M.E."/>
        </authorList>
    </citation>
    <scope>NUCLEOTIDE SEQUENCE</scope>
    <source>
        <strain evidence="1">CBS 109366</strain>
    </source>
</reference>
<organism evidence="1 2">
    <name type="scientific">Coemansia nantahalensis</name>
    <dbReference type="NCBI Taxonomy" id="2789366"/>
    <lineage>
        <taxon>Eukaryota</taxon>
        <taxon>Fungi</taxon>
        <taxon>Fungi incertae sedis</taxon>
        <taxon>Zoopagomycota</taxon>
        <taxon>Kickxellomycotina</taxon>
        <taxon>Kickxellomycetes</taxon>
        <taxon>Kickxellales</taxon>
        <taxon>Kickxellaceae</taxon>
        <taxon>Coemansia</taxon>
    </lineage>
</organism>
<keyword evidence="1" id="KW-0328">Glycosyltransferase</keyword>
<proteinExistence type="predicted"/>
<keyword evidence="2" id="KW-1185">Reference proteome</keyword>
<comment type="caution">
    <text evidence="1">The sequence shown here is derived from an EMBL/GenBank/DDBJ whole genome shotgun (WGS) entry which is preliminary data.</text>
</comment>
<accession>A0ACC1K630</accession>
<dbReference type="Proteomes" id="UP001140234">
    <property type="component" value="Unassembled WGS sequence"/>
</dbReference>
<gene>
    <name evidence="1" type="primary">ALG3</name>
    <name evidence="1" type="ORF">IWQ57_001034</name>
</gene>
<sequence>MARTWARLAREALLTQRLFVPLAAAVLLFDAALTYGVIRRVAYTEIDWRAYMQEVEGVARGERDYSKLRGDTGPLVYPAGFVWVYALLRAVTGGGADLRTAQYVFLAVYVATLAVVLAIYRAARVPPLWLAPLVLSKRLHSIYVLRLFNDPVAMLPAYAAVLALLAPRHARVSGLLLSLGISVKMNVQLLLPGAAFLWWRAGGLPMAATQLAVVALSQAAVAAPFLAAHPTQYLARAFDYSRQFDYTWTVNWRFVGEEVFLSRLWARSLLAAHIALLALFALAVWPRASGCTAAAIARRGLGRGGAHVAVGADEAVLVMFTANFAGVVCARTLHYQFYSWYAHMLPYLLYKTGLPLGVQLALWLAIEAAWNVYPSTSASSVAMLVAHTAVLAGVVRSVMRLRAGRRAKTR</sequence>
<name>A0ACC1K630_9FUNG</name>
<dbReference type="EC" id="2.4.1.258" evidence="1"/>
<protein>
    <submittedName>
        <fullName evidence="1">Dolichyl-P-Man:Man(5)GlcNAc(2)-PP-dolichol alpha-1,3-mannosyltransferase</fullName>
        <ecNumber evidence="1">2.4.1.258</ecNumber>
    </submittedName>
</protein>
<evidence type="ECO:0000313" key="1">
    <source>
        <dbReference type="EMBL" id="KAJ2773988.1"/>
    </source>
</evidence>
<dbReference type="EMBL" id="JANBUJ010000151">
    <property type="protein sequence ID" value="KAJ2773988.1"/>
    <property type="molecule type" value="Genomic_DNA"/>
</dbReference>
<keyword evidence="1" id="KW-0808">Transferase</keyword>
<evidence type="ECO:0000313" key="2">
    <source>
        <dbReference type="Proteomes" id="UP001140234"/>
    </source>
</evidence>